<evidence type="ECO:0000313" key="5">
    <source>
        <dbReference type="Proteomes" id="UP000267096"/>
    </source>
</evidence>
<dbReference type="InterPro" id="IPR001680">
    <property type="entry name" value="WD40_rpt"/>
</dbReference>
<dbReference type="AlphaFoldDB" id="A0A0M3IZ16"/>
<feature type="compositionally biased region" description="Acidic residues" evidence="3">
    <location>
        <begin position="32"/>
        <end position="42"/>
    </location>
</feature>
<dbReference type="Gene3D" id="2.130.10.10">
    <property type="entry name" value="YVTN repeat-like/Quinoprotein amine dehydrogenase"/>
    <property type="match status" value="2"/>
</dbReference>
<evidence type="ECO:0000313" key="4">
    <source>
        <dbReference type="EMBL" id="VDK17669.1"/>
    </source>
</evidence>
<feature type="region of interest" description="Disordered" evidence="3">
    <location>
        <begin position="19"/>
        <end position="45"/>
    </location>
</feature>
<sequence length="507" mass="56598">MSDTSSEILAQLLRKRRIKRKHQEGDHPDNGDIVEDIVDDDTTTTRPTKTYRISKHYFESSELAAQLKALHRHSPKLAESLFVLLKKDLSECDIDALQADEFRRMVNTAAAESTADICELLEQDDWQQIERDLSPLCPLLMPLIAHFKQEPIVYAAQRNNHSDSESKTDTNLVTAMGRCHLIRANCAERATCGTIDQRYVVMGHNSGQISVTQLHDGVYHPPVGSKNANLRRISLNAPIRSCSASGRTYNSIHTDVVYDLKRFGDSVNASNVDIGTNSVDFDGLCSDPLYMSCGGDGLVALWRADNGDELQRYQSSADAVFRLSLPQFDANPQTFISGGIDGSARLYRIDRAHSLRVFPHETPVIACALNSNGDSLLTACRCEKKIRLWDANSGLPQRLFGPIDTQAVFVDFIGDDQVAAVTESSMLYIWKMERDNKLLNSFEVLDGERCTFMLYDGSLLALGGSNSKLQLVRNGELYQRFDQTSNGGRVLDFHRRQSSAEWIALIS</sequence>
<dbReference type="PANTHER" id="PTHR44019">
    <property type="entry name" value="WD REPEAT-CONTAINING PROTEIN 55"/>
    <property type="match status" value="1"/>
</dbReference>
<dbReference type="InterPro" id="IPR036322">
    <property type="entry name" value="WD40_repeat_dom_sf"/>
</dbReference>
<keyword evidence="2" id="KW-0677">Repeat</keyword>
<dbReference type="Proteomes" id="UP000267096">
    <property type="component" value="Unassembled WGS sequence"/>
</dbReference>
<dbReference type="SUPFAM" id="SSF50978">
    <property type="entry name" value="WD40 repeat-like"/>
    <property type="match status" value="1"/>
</dbReference>
<proteinExistence type="predicted"/>
<accession>A0A0M3IZ16</accession>
<keyword evidence="1" id="KW-0853">WD repeat</keyword>
<dbReference type="PANTHER" id="PTHR44019:SF8">
    <property type="entry name" value="POC1 CENTRIOLAR PROTEIN HOMOLOG"/>
    <property type="match status" value="1"/>
</dbReference>
<evidence type="ECO:0000256" key="3">
    <source>
        <dbReference type="SAM" id="MobiDB-lite"/>
    </source>
</evidence>
<organism evidence="6">
    <name type="scientific">Anisakis simplex</name>
    <name type="common">Herring worm</name>
    <dbReference type="NCBI Taxonomy" id="6269"/>
    <lineage>
        <taxon>Eukaryota</taxon>
        <taxon>Metazoa</taxon>
        <taxon>Ecdysozoa</taxon>
        <taxon>Nematoda</taxon>
        <taxon>Chromadorea</taxon>
        <taxon>Rhabditida</taxon>
        <taxon>Spirurina</taxon>
        <taxon>Ascaridomorpha</taxon>
        <taxon>Ascaridoidea</taxon>
        <taxon>Anisakidae</taxon>
        <taxon>Anisakis</taxon>
        <taxon>Anisakis simplex complex</taxon>
    </lineage>
</organism>
<dbReference type="Pfam" id="PF00400">
    <property type="entry name" value="WD40"/>
    <property type="match status" value="1"/>
</dbReference>
<dbReference type="InterPro" id="IPR015943">
    <property type="entry name" value="WD40/YVTN_repeat-like_dom_sf"/>
</dbReference>
<evidence type="ECO:0000313" key="6">
    <source>
        <dbReference type="WBParaSite" id="ASIM_0000049601-mRNA-1"/>
    </source>
</evidence>
<dbReference type="EMBL" id="UYRR01000234">
    <property type="protein sequence ID" value="VDK17669.1"/>
    <property type="molecule type" value="Genomic_DNA"/>
</dbReference>
<dbReference type="InterPro" id="IPR050505">
    <property type="entry name" value="WDR55/POC1"/>
</dbReference>
<dbReference type="SMART" id="SM00320">
    <property type="entry name" value="WD40"/>
    <property type="match status" value="3"/>
</dbReference>
<reference evidence="6" key="1">
    <citation type="submission" date="2017-02" db="UniProtKB">
        <authorList>
            <consortium name="WormBaseParasite"/>
        </authorList>
    </citation>
    <scope>IDENTIFICATION</scope>
</reference>
<reference evidence="4 5" key="2">
    <citation type="submission" date="2018-11" db="EMBL/GenBank/DDBJ databases">
        <authorList>
            <consortium name="Pathogen Informatics"/>
        </authorList>
    </citation>
    <scope>NUCLEOTIDE SEQUENCE [LARGE SCALE GENOMIC DNA]</scope>
</reference>
<dbReference type="OrthoDB" id="10434924at2759"/>
<keyword evidence="5" id="KW-1185">Reference proteome</keyword>
<name>A0A0M3IZ16_ANISI</name>
<dbReference type="WBParaSite" id="ASIM_0000049601-mRNA-1">
    <property type="protein sequence ID" value="ASIM_0000049601-mRNA-1"/>
    <property type="gene ID" value="ASIM_0000049601"/>
</dbReference>
<gene>
    <name evidence="4" type="ORF">ASIM_LOCUS399</name>
</gene>
<protein>
    <submittedName>
        <fullName evidence="6">WD_REPEATS_REGION domain-containing protein</fullName>
    </submittedName>
</protein>
<evidence type="ECO:0000256" key="2">
    <source>
        <dbReference type="ARBA" id="ARBA00022737"/>
    </source>
</evidence>
<evidence type="ECO:0000256" key="1">
    <source>
        <dbReference type="ARBA" id="ARBA00022574"/>
    </source>
</evidence>